<keyword evidence="2 3" id="KW-0067">ATP-binding</keyword>
<dbReference type="PANTHER" id="PTHR22683">
    <property type="entry name" value="SPORULATION PROTEIN RELATED"/>
    <property type="match status" value="1"/>
</dbReference>
<dbReference type="PANTHER" id="PTHR22683:SF41">
    <property type="entry name" value="DNA TRANSLOCASE FTSK"/>
    <property type="match status" value="1"/>
</dbReference>
<reference evidence="5 6" key="1">
    <citation type="submission" date="2019-07" db="EMBL/GenBank/DDBJ databases">
        <authorList>
            <person name="Hibberd C M."/>
            <person name="Gehrig L. J."/>
            <person name="Chang H.-W."/>
            <person name="Venkatesh S."/>
        </authorList>
    </citation>
    <scope>NUCLEOTIDE SEQUENCE [LARGE SCALE GENOMIC DNA]</scope>
    <source>
        <strain evidence="5">Bifidobacterium_longum_subsp_infantis_JG_Bg463</strain>
    </source>
</reference>
<proteinExistence type="predicted"/>
<dbReference type="Pfam" id="PF01580">
    <property type="entry name" value="FtsK_SpoIIIE"/>
    <property type="match status" value="1"/>
</dbReference>
<accession>A0A564VW32</accession>
<sequence>MTLNDGLSSMARVRVGLTGHREPIDYDVATPSHIALAGATRSGKSALAYWLLGQLAAMPWVRIVGSDVSSLLLHPFAGDPLVALGQDDLDAHARALEGVEKLMRDRLDRLLAERCDKIDEFTVACPLVVVVIEEFPSLLELAKTLDASASPKGRLEARLRSVFLRLVTQSAKCGIRVLVIAQRMDASILQGVARSNIETRFLLRSDEAGIEMMIPDLDDQQRAFLARARPGVGFMTAPCVPPTLFRGVAVSYQQYLDQAEACAALSSASLPMTDP</sequence>
<evidence type="ECO:0000256" key="3">
    <source>
        <dbReference type="PROSITE-ProRule" id="PRU00289"/>
    </source>
</evidence>
<dbReference type="Proteomes" id="UP000345266">
    <property type="component" value="Unassembled WGS sequence"/>
</dbReference>
<evidence type="ECO:0000313" key="6">
    <source>
        <dbReference type="Proteomes" id="UP000345266"/>
    </source>
</evidence>
<dbReference type="Gene3D" id="3.40.50.300">
    <property type="entry name" value="P-loop containing nucleotide triphosphate hydrolases"/>
    <property type="match status" value="1"/>
</dbReference>
<dbReference type="InterPro" id="IPR002543">
    <property type="entry name" value="FtsK_dom"/>
</dbReference>
<keyword evidence="1 3" id="KW-0547">Nucleotide-binding</keyword>
<dbReference type="GO" id="GO:0003677">
    <property type="term" value="F:DNA binding"/>
    <property type="evidence" value="ECO:0007669"/>
    <property type="project" value="InterPro"/>
</dbReference>
<evidence type="ECO:0000256" key="2">
    <source>
        <dbReference type="ARBA" id="ARBA00022840"/>
    </source>
</evidence>
<evidence type="ECO:0000256" key="1">
    <source>
        <dbReference type="ARBA" id="ARBA00022741"/>
    </source>
</evidence>
<dbReference type="RefSeq" id="WP_144098604.1">
    <property type="nucleotide sequence ID" value="NZ_CABHND010000001.1"/>
</dbReference>
<dbReference type="InterPro" id="IPR050206">
    <property type="entry name" value="FtsK/SpoIIIE/SftA"/>
</dbReference>
<name>A0A564VW32_BIFLI</name>
<dbReference type="InterPro" id="IPR027417">
    <property type="entry name" value="P-loop_NTPase"/>
</dbReference>
<feature type="binding site" evidence="3">
    <location>
        <begin position="38"/>
        <end position="45"/>
    </location>
    <ligand>
        <name>ATP</name>
        <dbReference type="ChEBI" id="CHEBI:30616"/>
    </ligand>
</feature>
<dbReference type="PROSITE" id="PS50901">
    <property type="entry name" value="FTSK"/>
    <property type="match status" value="1"/>
</dbReference>
<dbReference type="SUPFAM" id="SSF52540">
    <property type="entry name" value="P-loop containing nucleoside triphosphate hydrolases"/>
    <property type="match status" value="1"/>
</dbReference>
<evidence type="ECO:0000313" key="5">
    <source>
        <dbReference type="EMBL" id="VUX36806.1"/>
    </source>
</evidence>
<dbReference type="EMBL" id="CABHNT010000046">
    <property type="protein sequence ID" value="VUX36806.1"/>
    <property type="molecule type" value="Genomic_DNA"/>
</dbReference>
<gene>
    <name evidence="5" type="primary">sftA</name>
    <name evidence="5" type="ORF">BLJG463_02018</name>
</gene>
<organism evidence="5 6">
    <name type="scientific">Bifidobacterium longum subsp. infantis</name>
    <dbReference type="NCBI Taxonomy" id="1682"/>
    <lineage>
        <taxon>Bacteria</taxon>
        <taxon>Bacillati</taxon>
        <taxon>Actinomycetota</taxon>
        <taxon>Actinomycetes</taxon>
        <taxon>Bifidobacteriales</taxon>
        <taxon>Bifidobacteriaceae</taxon>
        <taxon>Bifidobacterium</taxon>
    </lineage>
</organism>
<feature type="domain" description="FtsK" evidence="4">
    <location>
        <begin position="21"/>
        <end position="212"/>
    </location>
</feature>
<evidence type="ECO:0000259" key="4">
    <source>
        <dbReference type="PROSITE" id="PS50901"/>
    </source>
</evidence>
<protein>
    <submittedName>
        <fullName evidence="5">DNA translocase SftA</fullName>
    </submittedName>
</protein>
<dbReference type="AlphaFoldDB" id="A0A564VW32"/>
<dbReference type="GO" id="GO:0005524">
    <property type="term" value="F:ATP binding"/>
    <property type="evidence" value="ECO:0007669"/>
    <property type="project" value="UniProtKB-UniRule"/>
</dbReference>